<dbReference type="AlphaFoldDB" id="A0AAF1C4B9"/>
<dbReference type="InterPro" id="IPR001638">
    <property type="entry name" value="Solute-binding_3/MltF_N"/>
</dbReference>
<keyword evidence="3 4" id="KW-0732">Signal</keyword>
<dbReference type="RefSeq" id="WP_319157545.1">
    <property type="nucleotide sequence ID" value="NZ_CP138359.1"/>
</dbReference>
<name>A0AAF1C4B9_9MICO</name>
<dbReference type="PROSITE" id="PS51257">
    <property type="entry name" value="PROKAR_LIPOPROTEIN"/>
    <property type="match status" value="1"/>
</dbReference>
<dbReference type="KEGG" id="sbil:SANBI_003624"/>
<dbReference type="EMBL" id="CP138359">
    <property type="protein sequence ID" value="WPF82278.1"/>
    <property type="molecule type" value="Genomic_DNA"/>
</dbReference>
<keyword evidence="7" id="KW-1185">Reference proteome</keyword>
<dbReference type="SMART" id="SM00062">
    <property type="entry name" value="PBPb"/>
    <property type="match status" value="1"/>
</dbReference>
<dbReference type="InterPro" id="IPR051455">
    <property type="entry name" value="Bact_solute-bind_prot3"/>
</dbReference>
<dbReference type="Gene3D" id="3.40.190.10">
    <property type="entry name" value="Periplasmic binding protein-like II"/>
    <property type="match status" value="2"/>
</dbReference>
<evidence type="ECO:0000256" key="1">
    <source>
        <dbReference type="ARBA" id="ARBA00010333"/>
    </source>
</evidence>
<evidence type="ECO:0000313" key="6">
    <source>
        <dbReference type="EMBL" id="WPF82278.1"/>
    </source>
</evidence>
<gene>
    <name evidence="6" type="ORF">SANBI_003624</name>
</gene>
<dbReference type="PANTHER" id="PTHR30085:SF6">
    <property type="entry name" value="ABC TRANSPORTER GLUTAMINE-BINDING PROTEIN GLNH"/>
    <property type="match status" value="1"/>
</dbReference>
<comment type="similarity">
    <text evidence="1">Belongs to the bacterial solute-binding protein 3 family.</text>
</comment>
<evidence type="ECO:0000259" key="5">
    <source>
        <dbReference type="SMART" id="SM00062"/>
    </source>
</evidence>
<keyword evidence="2" id="KW-0813">Transport</keyword>
<feature type="chain" id="PRO_5042273347" evidence="4">
    <location>
        <begin position="22"/>
        <end position="290"/>
    </location>
</feature>
<dbReference type="PANTHER" id="PTHR30085">
    <property type="entry name" value="AMINO ACID ABC TRANSPORTER PERMEASE"/>
    <property type="match status" value="1"/>
</dbReference>
<feature type="domain" description="Solute-binding protein family 3/N-terminal" evidence="5">
    <location>
        <begin position="55"/>
        <end position="278"/>
    </location>
</feature>
<evidence type="ECO:0000313" key="7">
    <source>
        <dbReference type="Proteomes" id="UP001304340"/>
    </source>
</evidence>
<organism evidence="6 7">
    <name type="scientific">Sanguibacter biliveldensis</name>
    <dbReference type="NCBI Taxonomy" id="3030830"/>
    <lineage>
        <taxon>Bacteria</taxon>
        <taxon>Bacillati</taxon>
        <taxon>Actinomycetota</taxon>
        <taxon>Actinomycetes</taxon>
        <taxon>Micrococcales</taxon>
        <taxon>Sanguibacteraceae</taxon>
        <taxon>Sanguibacter</taxon>
    </lineage>
</organism>
<reference evidence="7" key="1">
    <citation type="submission" date="2023-11" db="EMBL/GenBank/DDBJ databases">
        <authorList>
            <person name="Helweg L.P."/>
            <person name="Kiel A."/>
            <person name="Hitz F."/>
            <person name="Ruckert-Reed C."/>
            <person name="Busche T."/>
            <person name="Kaltschmidt B."/>
            <person name="Kaltschmidt C."/>
        </authorList>
    </citation>
    <scope>NUCLEOTIDE SEQUENCE [LARGE SCALE GENOMIC DNA]</scope>
    <source>
        <strain evidence="7">4.1</strain>
    </source>
</reference>
<protein>
    <submittedName>
        <fullName evidence="6">Glutamate ABC transporter substrate-binding protein</fullName>
    </submittedName>
</protein>
<dbReference type="GO" id="GO:0005576">
    <property type="term" value="C:extracellular region"/>
    <property type="evidence" value="ECO:0007669"/>
    <property type="project" value="TreeGrafter"/>
</dbReference>
<dbReference type="Pfam" id="PF00497">
    <property type="entry name" value="SBP_bac_3"/>
    <property type="match status" value="1"/>
</dbReference>
<dbReference type="CDD" id="cd13690">
    <property type="entry name" value="PBP2_GluB"/>
    <property type="match status" value="1"/>
</dbReference>
<feature type="signal peptide" evidence="4">
    <location>
        <begin position="1"/>
        <end position="21"/>
    </location>
</feature>
<dbReference type="Proteomes" id="UP001304340">
    <property type="component" value="Chromosome"/>
</dbReference>
<dbReference type="GO" id="GO:0006865">
    <property type="term" value="P:amino acid transport"/>
    <property type="evidence" value="ECO:0007669"/>
    <property type="project" value="TreeGrafter"/>
</dbReference>
<dbReference type="GO" id="GO:0030288">
    <property type="term" value="C:outer membrane-bounded periplasmic space"/>
    <property type="evidence" value="ECO:0007669"/>
    <property type="project" value="TreeGrafter"/>
</dbReference>
<evidence type="ECO:0000256" key="3">
    <source>
        <dbReference type="ARBA" id="ARBA00022729"/>
    </source>
</evidence>
<dbReference type="SUPFAM" id="SSF53850">
    <property type="entry name" value="Periplasmic binding protein-like II"/>
    <property type="match status" value="1"/>
</dbReference>
<accession>A0AAF1C4B9</accession>
<proteinExistence type="inferred from homology"/>
<evidence type="ECO:0000256" key="4">
    <source>
        <dbReference type="SAM" id="SignalP"/>
    </source>
</evidence>
<sequence>MRNRPTAFLAIAAASALLLSACGGDDSSEDPPVAEVDAAEFPEGSTMARLAEAGTMTVGTKFDQPLFGLVGPDGTPVGFDVEIAKIIAGELGIAPDDIEWTETVSANRETFIEEDRVDIVVATYTINDDRKQVIDFAGPYYLAGQSLMVRADDDSIKSEADLSGKIVCSAEGSTPAKNIEENFPDAELRTFSQYTDCLDPLRNGQVDVLTTDNVILAGYVAESPDDFKLAGEQFTEEPYGIGLKKDDTDFRNFINDTLEAAYEDGRWDAAWEATAGEVLDTPTPPAVDRY</sequence>
<evidence type="ECO:0000256" key="2">
    <source>
        <dbReference type="ARBA" id="ARBA00022448"/>
    </source>
</evidence>